<evidence type="ECO:0000313" key="1">
    <source>
        <dbReference type="EMBL" id="TFV44503.1"/>
    </source>
</evidence>
<name>A0A4Y9LR49_9BRAD</name>
<dbReference type="OrthoDB" id="7906710at2"/>
<dbReference type="AlphaFoldDB" id="A0A4Y9LR49"/>
<dbReference type="RefSeq" id="WP_135176844.1">
    <property type="nucleotide sequence ID" value="NZ_SPQT01000018.1"/>
</dbReference>
<dbReference type="EMBL" id="SPQT01000018">
    <property type="protein sequence ID" value="TFV44503.1"/>
    <property type="molecule type" value="Genomic_DNA"/>
</dbReference>
<gene>
    <name evidence="1" type="ORF">E4K65_27885</name>
</gene>
<keyword evidence="2" id="KW-1185">Reference proteome</keyword>
<reference evidence="1 2" key="1">
    <citation type="submission" date="2019-03" db="EMBL/GenBank/DDBJ databases">
        <title>Bradyrhizobium diversity isolated from nodules of Chamaecrista fasciculata.</title>
        <authorList>
            <person name="Klepa M.S."/>
            <person name="Urquiaga M.O."/>
            <person name="Hungria M."/>
            <person name="Delamuta J.R."/>
        </authorList>
    </citation>
    <scope>NUCLEOTIDE SEQUENCE [LARGE SCALE GENOMIC DNA]</scope>
    <source>
        <strain evidence="1 2">CNPSo 3448</strain>
    </source>
</reference>
<comment type="caution">
    <text evidence="1">The sequence shown here is derived from an EMBL/GenBank/DDBJ whole genome shotgun (WGS) entry which is preliminary data.</text>
</comment>
<organism evidence="1 2">
    <name type="scientific">Bradyrhizobium niftali</name>
    <dbReference type="NCBI Taxonomy" id="2560055"/>
    <lineage>
        <taxon>Bacteria</taxon>
        <taxon>Pseudomonadati</taxon>
        <taxon>Pseudomonadota</taxon>
        <taxon>Alphaproteobacteria</taxon>
        <taxon>Hyphomicrobiales</taxon>
        <taxon>Nitrobacteraceae</taxon>
        <taxon>Bradyrhizobium</taxon>
    </lineage>
</organism>
<evidence type="ECO:0000313" key="2">
    <source>
        <dbReference type="Proteomes" id="UP000297966"/>
    </source>
</evidence>
<protein>
    <submittedName>
        <fullName evidence="1">Uncharacterized protein</fullName>
    </submittedName>
</protein>
<sequence>MDNTWQERLIDLHPHLFIRICGGLPFSPAYPICPDGWQELVATVVERVSEVANDHPVQFRELSEKCGRLRIYWKTESILPKRIERSIEDVIARAEARSAVTCATCGAEGRLFASSVGRLLPLCSEHAQGTPLPTHAGSENVHLVRVLAADKIGTIECRRYDRRLDAFVDGRNPIVENLPITKSNSVREN</sequence>
<accession>A0A4Y9LR49</accession>
<proteinExistence type="predicted"/>
<dbReference type="Proteomes" id="UP000297966">
    <property type="component" value="Unassembled WGS sequence"/>
</dbReference>